<dbReference type="EMBL" id="JN987345">
    <property type="protein sequence ID" value="AET50568.1"/>
    <property type="molecule type" value="mRNA"/>
</dbReference>
<name>H9B9A8_EIMTE</name>
<sequence>MILKLVKTHHSLAGRSIDTIQPSFAQDKTPPAAKDQTEACLLVLHSLRREGLNGLLNELATVSDDEVLKSLQPEARSGDKTSVIEIAQELSGGDKSACDAKAANKSPYSGFVITFDHSTKSDCEALISASFTAGLSHLQQQNYDASADSTKLGEAPWDNLAAKNLAAIVSTKAEKVSCAATAECEAGSNVLFCYFIQPLALEELQPIKAEVYEALLRRQHGSAYIPPPGITAALFTLTLAVLS</sequence>
<evidence type="ECO:0000313" key="1">
    <source>
        <dbReference type="EMBL" id="AET50568.1"/>
    </source>
</evidence>
<evidence type="ECO:0008006" key="2">
    <source>
        <dbReference type="Google" id="ProtNLM"/>
    </source>
</evidence>
<protein>
    <recommendedName>
        <fullName evidence="2">SAG family member</fullName>
    </recommendedName>
</protein>
<accession>H9B9A8</accession>
<dbReference type="VEuPathDB" id="ToxoDB:ETH2_0630900"/>
<organism evidence="1">
    <name type="scientific">Eimeria tenella</name>
    <name type="common">Coccidian parasite</name>
    <dbReference type="NCBI Taxonomy" id="5802"/>
    <lineage>
        <taxon>Eukaryota</taxon>
        <taxon>Sar</taxon>
        <taxon>Alveolata</taxon>
        <taxon>Apicomplexa</taxon>
        <taxon>Conoidasida</taxon>
        <taxon>Coccidia</taxon>
        <taxon>Eucoccidiorida</taxon>
        <taxon>Eimeriorina</taxon>
        <taxon>Eimeriidae</taxon>
        <taxon>Eimeria</taxon>
    </lineage>
</organism>
<reference evidence="1" key="1">
    <citation type="journal article" date="2012" name="BMC Genomics">
        <title>Characterisation of full-length cDNA sequences provides insights into the Eimeria tenella transcriptome.</title>
        <authorList>
            <person name="Amiruddin N."/>
            <person name="Lee X.W."/>
            <person name="Blake D.P."/>
            <person name="Suzuki Y."/>
            <person name="Tay Y.L."/>
            <person name="Lim L.S."/>
            <person name="Tomley F.M."/>
            <person name="Watanabe J."/>
            <person name="Sugimoto C."/>
            <person name="Wan K.L."/>
        </authorList>
    </citation>
    <scope>NUCLEOTIDE SEQUENCE</scope>
    <source>
        <strain evidence="1">Houghton</strain>
    </source>
</reference>
<proteinExistence type="evidence at transcript level"/>
<dbReference type="VEuPathDB" id="ToxoDB:ETH_00013174"/>
<dbReference type="AlphaFoldDB" id="H9B9A8"/>